<gene>
    <name evidence="2" type="ORF">PLANPX_1467</name>
</gene>
<proteinExistence type="predicted"/>
<name>A0A5K7X670_9BACT</name>
<dbReference type="EMBL" id="AP021861">
    <property type="protein sequence ID" value="BBO31855.1"/>
    <property type="molecule type" value="Genomic_DNA"/>
</dbReference>
<protein>
    <recommendedName>
        <fullName evidence="1">Adaptor protein ClpS core domain-containing protein</fullName>
    </recommendedName>
</protein>
<dbReference type="GO" id="GO:0030163">
    <property type="term" value="P:protein catabolic process"/>
    <property type="evidence" value="ECO:0007669"/>
    <property type="project" value="InterPro"/>
</dbReference>
<dbReference type="Pfam" id="PF02617">
    <property type="entry name" value="ClpS"/>
    <property type="match status" value="1"/>
</dbReference>
<organism evidence="2 3">
    <name type="scientific">Lacipirellula parvula</name>
    <dbReference type="NCBI Taxonomy" id="2650471"/>
    <lineage>
        <taxon>Bacteria</taxon>
        <taxon>Pseudomonadati</taxon>
        <taxon>Planctomycetota</taxon>
        <taxon>Planctomycetia</taxon>
        <taxon>Pirellulales</taxon>
        <taxon>Lacipirellulaceae</taxon>
        <taxon>Lacipirellula</taxon>
    </lineage>
</organism>
<feature type="domain" description="Adaptor protein ClpS core" evidence="1">
    <location>
        <begin position="29"/>
        <end position="100"/>
    </location>
</feature>
<dbReference type="InterPro" id="IPR003769">
    <property type="entry name" value="ClpS_core"/>
</dbReference>
<evidence type="ECO:0000313" key="3">
    <source>
        <dbReference type="Proteomes" id="UP000326837"/>
    </source>
</evidence>
<sequence length="116" mass="13355">MSMFSDPDDETVVVVAPKKQTTPDREHRRQPRYNVLLWDSDGHTFDYVEKMLRELFGHEKQQCEEIAKSVDADGKAVVLTTTMEHAELKRDQIHAYGKDNMEGSKGSMWSTIEPVE</sequence>
<keyword evidence="3" id="KW-1185">Reference proteome</keyword>
<reference evidence="3" key="1">
    <citation type="submission" date="2019-10" db="EMBL/GenBank/DDBJ databases">
        <title>Lacipirellula parvula gen. nov., sp. nov., representing a lineage of planctomycetes widespread in freshwater anoxic habitats, and description of the family Lacipirellulaceae.</title>
        <authorList>
            <person name="Dedysh S.N."/>
            <person name="Kulichevskaya I.S."/>
            <person name="Beletsky A.V."/>
            <person name="Rakitin A.L."/>
            <person name="Mardanov A.V."/>
            <person name="Ivanova A.A."/>
            <person name="Saltykova V.X."/>
            <person name="Rijpstra W.I.C."/>
            <person name="Sinninghe Damste J.S."/>
            <person name="Ravin N.V."/>
        </authorList>
    </citation>
    <scope>NUCLEOTIDE SEQUENCE [LARGE SCALE GENOMIC DNA]</scope>
    <source>
        <strain evidence="3">PX69</strain>
    </source>
</reference>
<dbReference type="KEGG" id="lpav:PLANPX_1467"/>
<evidence type="ECO:0000259" key="1">
    <source>
        <dbReference type="Pfam" id="PF02617"/>
    </source>
</evidence>
<dbReference type="InterPro" id="IPR014719">
    <property type="entry name" value="Ribosomal_bL12_C/ClpS-like"/>
</dbReference>
<accession>A0A5K7X670</accession>
<dbReference type="AlphaFoldDB" id="A0A5K7X670"/>
<dbReference type="SUPFAM" id="SSF54736">
    <property type="entry name" value="ClpS-like"/>
    <property type="match status" value="1"/>
</dbReference>
<dbReference type="Proteomes" id="UP000326837">
    <property type="component" value="Chromosome"/>
</dbReference>
<dbReference type="RefSeq" id="WP_232536311.1">
    <property type="nucleotide sequence ID" value="NZ_AP021861.1"/>
</dbReference>
<dbReference type="Gene3D" id="3.30.1390.10">
    <property type="match status" value="1"/>
</dbReference>
<evidence type="ECO:0000313" key="2">
    <source>
        <dbReference type="EMBL" id="BBO31855.1"/>
    </source>
</evidence>